<evidence type="ECO:0000313" key="3">
    <source>
        <dbReference type="Proteomes" id="UP000006854"/>
    </source>
</evidence>
<dbReference type="HOGENOM" id="CLU_1926479_0_0_11"/>
<dbReference type="Proteomes" id="UP000006854">
    <property type="component" value="Chromosome"/>
</dbReference>
<dbReference type="eggNOG" id="ENOG5031NC0">
    <property type="taxonomic scope" value="Bacteria"/>
</dbReference>
<organism evidence="2 3">
    <name type="scientific">Streptomyces venezuelae (strain ATCC 10712 / CBS 650.69 / DSM 40230 / JCM 4526 / NBRC 13096 / PD 04745)</name>
    <dbReference type="NCBI Taxonomy" id="953739"/>
    <lineage>
        <taxon>Bacteria</taxon>
        <taxon>Bacillati</taxon>
        <taxon>Actinomycetota</taxon>
        <taxon>Actinomycetes</taxon>
        <taxon>Kitasatosporales</taxon>
        <taxon>Streptomycetaceae</taxon>
        <taxon>Streptomyces</taxon>
    </lineage>
</organism>
<name>F2REL2_STRVP</name>
<dbReference type="EMBL" id="FR845719">
    <property type="protein sequence ID" value="CCA57135.1"/>
    <property type="molecule type" value="Genomic_DNA"/>
</dbReference>
<accession>F2REL2</accession>
<protein>
    <submittedName>
        <fullName evidence="2">Uncharacterized protein</fullName>
    </submittedName>
</protein>
<keyword evidence="3" id="KW-1185">Reference proteome</keyword>
<dbReference type="PATRIC" id="fig|953739.5.peg.6322"/>
<dbReference type="AlphaFoldDB" id="F2REL2"/>
<evidence type="ECO:0000313" key="2">
    <source>
        <dbReference type="EMBL" id="CCA57135.1"/>
    </source>
</evidence>
<gene>
    <name evidence="2" type="ordered locus">SVEN_3849</name>
</gene>
<feature type="region of interest" description="Disordered" evidence="1">
    <location>
        <begin position="94"/>
        <end position="121"/>
    </location>
</feature>
<evidence type="ECO:0000256" key="1">
    <source>
        <dbReference type="SAM" id="MobiDB-lite"/>
    </source>
</evidence>
<dbReference type="STRING" id="953739.SVEN_3849"/>
<proteinExistence type="predicted"/>
<sequence length="131" mass="13204">MRTISGTSTRPERFRMFRTTRAAAAFAALAALVLGLLVCGTTTGTPRAAGPVVLGAAVPGCDPGHPADEGAAGPVVPPRAHGFAELLPALAADRAPGGVRQPYPDGPGVSPGREPPARVPLSPVELSVLRV</sequence>
<dbReference type="KEGG" id="sve:SVEN_3849"/>
<reference evidence="2 3" key="1">
    <citation type="journal article" date="2011" name="BMC Genomics">
        <title>Genome-wide analysis of the role of GlnR in Streptomyces venezuelae provides new insights into global nitrogen regulation in actinomycetes.</title>
        <authorList>
            <person name="Pullan S.T."/>
            <person name="Bibb M.J."/>
            <person name="Merrick M."/>
        </authorList>
    </citation>
    <scope>NUCLEOTIDE SEQUENCE [LARGE SCALE GENOMIC DNA]</scope>
    <source>
        <strain evidence="3">ATCC 10712 / CBS 650.69 / DSM 40230 / JCM 4526 / NBRC 13096 / PD 04745</strain>
    </source>
</reference>